<accession>A0A6J4KQU4</accession>
<dbReference type="EMBL" id="CADCUB010000034">
    <property type="protein sequence ID" value="CAA9312676.1"/>
    <property type="molecule type" value="Genomic_DNA"/>
</dbReference>
<proteinExistence type="predicted"/>
<protein>
    <submittedName>
        <fullName evidence="1">Uncharacterized protein</fullName>
    </submittedName>
</protein>
<name>A0A6J4KQU4_9ACTN</name>
<organism evidence="1">
    <name type="scientific">uncultured Frankineae bacterium</name>
    <dbReference type="NCBI Taxonomy" id="437475"/>
    <lineage>
        <taxon>Bacteria</taxon>
        <taxon>Bacillati</taxon>
        <taxon>Actinomycetota</taxon>
        <taxon>Actinomycetes</taxon>
        <taxon>Frankiales</taxon>
        <taxon>environmental samples</taxon>
    </lineage>
</organism>
<evidence type="ECO:0000313" key="1">
    <source>
        <dbReference type="EMBL" id="CAA9312676.1"/>
    </source>
</evidence>
<reference evidence="1" key="1">
    <citation type="submission" date="2020-02" db="EMBL/GenBank/DDBJ databases">
        <authorList>
            <person name="Meier V. D."/>
        </authorList>
    </citation>
    <scope>NUCLEOTIDE SEQUENCE</scope>
    <source>
        <strain evidence="1">AVDCRST_MAG07</strain>
    </source>
</reference>
<gene>
    <name evidence="1" type="ORF">AVDCRST_MAG07-601</name>
</gene>
<dbReference type="AlphaFoldDB" id="A0A6J4KQU4"/>
<sequence>MQTVPSNRRCWMQIDKNMVLELLRSQGKGDQVGQADSELPSQVDTDQHAGLLEKFGISPQDLIKLATGGGGGGGLAGGLGGMLGGR</sequence>